<keyword evidence="7" id="KW-0479">Metal-binding</keyword>
<dbReference type="InterPro" id="IPR017441">
    <property type="entry name" value="Protein_kinase_ATP_BS"/>
</dbReference>
<dbReference type="PROSITE" id="PS00107">
    <property type="entry name" value="PROTEIN_KINASE_ATP"/>
    <property type="match status" value="1"/>
</dbReference>
<feature type="compositionally biased region" description="Basic and acidic residues" evidence="16">
    <location>
        <begin position="492"/>
        <end position="505"/>
    </location>
</feature>
<name>A0A0N4ZTQ4_PARTI</name>
<evidence type="ECO:0000256" key="9">
    <source>
        <dbReference type="ARBA" id="ARBA00022777"/>
    </source>
</evidence>
<dbReference type="InterPro" id="IPR000719">
    <property type="entry name" value="Prot_kinase_dom"/>
</dbReference>
<keyword evidence="5" id="KW-0723">Serine/threonine-protein kinase</keyword>
<keyword evidence="18" id="KW-1185">Reference proteome</keyword>
<dbReference type="GO" id="GO:0004674">
    <property type="term" value="F:protein serine/threonine kinase activity"/>
    <property type="evidence" value="ECO:0007669"/>
    <property type="project" value="UniProtKB-KW"/>
</dbReference>
<dbReference type="GO" id="GO:0005524">
    <property type="term" value="F:ATP binding"/>
    <property type="evidence" value="ECO:0007669"/>
    <property type="project" value="UniProtKB-UniRule"/>
</dbReference>
<dbReference type="Gene3D" id="3.30.200.20">
    <property type="entry name" value="Phosphorylase Kinase, domain 1"/>
    <property type="match status" value="1"/>
</dbReference>
<comment type="cofactor">
    <cofactor evidence="2">
        <name>Mg(2+)</name>
        <dbReference type="ChEBI" id="CHEBI:18420"/>
    </cofactor>
</comment>
<keyword evidence="12" id="KW-0464">Manganese</keyword>
<dbReference type="InterPro" id="IPR008271">
    <property type="entry name" value="Ser/Thr_kinase_AS"/>
</dbReference>
<feature type="domain" description="Protein kinase" evidence="17">
    <location>
        <begin position="128"/>
        <end position="395"/>
    </location>
</feature>
<evidence type="ECO:0000256" key="15">
    <source>
        <dbReference type="PROSITE-ProRule" id="PRU10141"/>
    </source>
</evidence>
<keyword evidence="9" id="KW-0418">Kinase</keyword>
<dbReference type="AlphaFoldDB" id="A0A0N4ZTQ4"/>
<comment type="catalytic activity">
    <reaction evidence="14">
        <text>L-seryl-[protein] + ATP = O-phospho-L-seryl-[protein] + ADP + H(+)</text>
        <dbReference type="Rhea" id="RHEA:17989"/>
        <dbReference type="Rhea" id="RHEA-COMP:9863"/>
        <dbReference type="Rhea" id="RHEA-COMP:11604"/>
        <dbReference type="ChEBI" id="CHEBI:15378"/>
        <dbReference type="ChEBI" id="CHEBI:29999"/>
        <dbReference type="ChEBI" id="CHEBI:30616"/>
        <dbReference type="ChEBI" id="CHEBI:83421"/>
        <dbReference type="ChEBI" id="CHEBI:456216"/>
        <dbReference type="EC" id="2.7.11.1"/>
    </reaction>
</comment>
<dbReference type="SMART" id="SM00220">
    <property type="entry name" value="S_TKc"/>
    <property type="match status" value="1"/>
</dbReference>
<dbReference type="SUPFAM" id="SSF56112">
    <property type="entry name" value="Protein kinase-like (PK-like)"/>
    <property type="match status" value="1"/>
</dbReference>
<evidence type="ECO:0000256" key="5">
    <source>
        <dbReference type="ARBA" id="ARBA00022527"/>
    </source>
</evidence>
<keyword evidence="8 15" id="KW-0547">Nucleotide-binding</keyword>
<dbReference type="PANTHER" id="PTHR24346">
    <property type="entry name" value="MAP/MICROTUBULE AFFINITY-REGULATING KINASE"/>
    <property type="match status" value="1"/>
</dbReference>
<accession>A0A0N4ZTQ4</accession>
<dbReference type="PROSITE" id="PS00108">
    <property type="entry name" value="PROTEIN_KINASE_ST"/>
    <property type="match status" value="1"/>
</dbReference>
<evidence type="ECO:0000313" key="19">
    <source>
        <dbReference type="WBParaSite" id="PTRK_0001188200.1"/>
    </source>
</evidence>
<dbReference type="STRING" id="131310.A0A0N4ZTQ4"/>
<dbReference type="Proteomes" id="UP000038045">
    <property type="component" value="Unplaced"/>
</dbReference>
<reference evidence="19" key="1">
    <citation type="submission" date="2017-02" db="UniProtKB">
        <authorList>
            <consortium name="WormBaseParasite"/>
        </authorList>
    </citation>
    <scope>IDENTIFICATION</scope>
</reference>
<dbReference type="WBParaSite" id="PTRK_0001188200.1">
    <property type="protein sequence ID" value="PTRK_0001188200.1"/>
    <property type="gene ID" value="PTRK_0001188200"/>
</dbReference>
<dbReference type="EC" id="2.7.11.1" evidence="4"/>
<keyword evidence="6" id="KW-0808">Transferase</keyword>
<evidence type="ECO:0000256" key="12">
    <source>
        <dbReference type="ARBA" id="ARBA00023211"/>
    </source>
</evidence>
<evidence type="ECO:0000256" key="13">
    <source>
        <dbReference type="ARBA" id="ARBA00047899"/>
    </source>
</evidence>
<keyword evidence="11" id="KW-0460">Magnesium</keyword>
<evidence type="ECO:0000256" key="11">
    <source>
        <dbReference type="ARBA" id="ARBA00022842"/>
    </source>
</evidence>
<dbReference type="GO" id="GO:0046872">
    <property type="term" value="F:metal ion binding"/>
    <property type="evidence" value="ECO:0007669"/>
    <property type="project" value="UniProtKB-KW"/>
</dbReference>
<dbReference type="GO" id="GO:0005737">
    <property type="term" value="C:cytoplasm"/>
    <property type="evidence" value="ECO:0007669"/>
    <property type="project" value="TreeGrafter"/>
</dbReference>
<sequence>MDSETSNNLGQGLAVVIGCSSSEEEEDYMRNNDHRIFIEDPEPEFDTKAILDRRKLESVLPLDVIENSEDNSNIRTGQGFKPFQWNNFLHVEGGQQFLSDVFEDLTIQRIDDGPFMSEVKPPKIVEGYLFGAILGQGSYGKVKEVVHEKGLQRRAVKIIKDRVLRRISNGSENVKSEIDVMHKIGRHPHNVELFDVFRNEEKQKMYIIMEYCVTSLQQMLDSSLTRTFPFYQAQHYFQQLLSGLEYLHSLHIIHKDIKPGNLLLGVNGFLKISDFGVAELIPEERWDGENDWITTAQGTPKFQPPEVASGAFKFYKGRPIDTWSSGVCLYNFVSGEYPFEGDFMMKLYDNITHRELKMPENVELPIDLQDLLTGLLKKDPDERLSIPQVKETKWFNKIIEVNLDEIVNVPPVSSNPEDIATSHRPLSIYDDIARLMGKNEHYDEDYTNSITPEKELSSSTLGKNDVGGKLTQLEDSPKTDIKDGLITTKDSLQQDEKPKGKDRTPRGSSRALAFFGSCIRRRSSS</sequence>
<evidence type="ECO:0000256" key="16">
    <source>
        <dbReference type="SAM" id="MobiDB-lite"/>
    </source>
</evidence>
<dbReference type="GO" id="GO:0035556">
    <property type="term" value="P:intracellular signal transduction"/>
    <property type="evidence" value="ECO:0007669"/>
    <property type="project" value="TreeGrafter"/>
</dbReference>
<evidence type="ECO:0000256" key="10">
    <source>
        <dbReference type="ARBA" id="ARBA00022840"/>
    </source>
</evidence>
<dbReference type="PROSITE" id="PS50011">
    <property type="entry name" value="PROTEIN_KINASE_DOM"/>
    <property type="match status" value="1"/>
</dbReference>
<feature type="compositionally biased region" description="Polar residues" evidence="16">
    <location>
        <begin position="453"/>
        <end position="462"/>
    </location>
</feature>
<feature type="region of interest" description="Disordered" evidence="16">
    <location>
        <begin position="453"/>
        <end position="525"/>
    </location>
</feature>
<evidence type="ECO:0000256" key="14">
    <source>
        <dbReference type="ARBA" id="ARBA00048679"/>
    </source>
</evidence>
<evidence type="ECO:0000313" key="18">
    <source>
        <dbReference type="Proteomes" id="UP000038045"/>
    </source>
</evidence>
<comment type="catalytic activity">
    <reaction evidence="13">
        <text>L-threonyl-[protein] + ATP = O-phospho-L-threonyl-[protein] + ADP + H(+)</text>
        <dbReference type="Rhea" id="RHEA:46608"/>
        <dbReference type="Rhea" id="RHEA-COMP:11060"/>
        <dbReference type="Rhea" id="RHEA-COMP:11605"/>
        <dbReference type="ChEBI" id="CHEBI:15378"/>
        <dbReference type="ChEBI" id="CHEBI:30013"/>
        <dbReference type="ChEBI" id="CHEBI:30616"/>
        <dbReference type="ChEBI" id="CHEBI:61977"/>
        <dbReference type="ChEBI" id="CHEBI:456216"/>
        <dbReference type="EC" id="2.7.11.1"/>
    </reaction>
</comment>
<evidence type="ECO:0000256" key="6">
    <source>
        <dbReference type="ARBA" id="ARBA00022679"/>
    </source>
</evidence>
<evidence type="ECO:0000256" key="8">
    <source>
        <dbReference type="ARBA" id="ARBA00022741"/>
    </source>
</evidence>
<dbReference type="Pfam" id="PF00069">
    <property type="entry name" value="Pkinase"/>
    <property type="match status" value="1"/>
</dbReference>
<evidence type="ECO:0000256" key="3">
    <source>
        <dbReference type="ARBA" id="ARBA00009985"/>
    </source>
</evidence>
<keyword evidence="10 15" id="KW-0067">ATP-binding</keyword>
<evidence type="ECO:0000256" key="1">
    <source>
        <dbReference type="ARBA" id="ARBA00001936"/>
    </source>
</evidence>
<evidence type="ECO:0000259" key="17">
    <source>
        <dbReference type="PROSITE" id="PS50011"/>
    </source>
</evidence>
<evidence type="ECO:0000256" key="2">
    <source>
        <dbReference type="ARBA" id="ARBA00001946"/>
    </source>
</evidence>
<dbReference type="InterPro" id="IPR011009">
    <property type="entry name" value="Kinase-like_dom_sf"/>
</dbReference>
<feature type="binding site" evidence="15">
    <location>
        <position position="157"/>
    </location>
    <ligand>
        <name>ATP</name>
        <dbReference type="ChEBI" id="CHEBI:30616"/>
    </ligand>
</feature>
<evidence type="ECO:0000256" key="7">
    <source>
        <dbReference type="ARBA" id="ARBA00022723"/>
    </source>
</evidence>
<comment type="similarity">
    <text evidence="3">Belongs to the protein kinase superfamily. CAMK Ser/Thr protein kinase family. LKB1 subfamily.</text>
</comment>
<organism evidence="18 19">
    <name type="scientific">Parastrongyloides trichosuri</name>
    <name type="common">Possum-specific nematode worm</name>
    <dbReference type="NCBI Taxonomy" id="131310"/>
    <lineage>
        <taxon>Eukaryota</taxon>
        <taxon>Metazoa</taxon>
        <taxon>Ecdysozoa</taxon>
        <taxon>Nematoda</taxon>
        <taxon>Chromadorea</taxon>
        <taxon>Rhabditida</taxon>
        <taxon>Tylenchina</taxon>
        <taxon>Panagrolaimomorpha</taxon>
        <taxon>Strongyloidoidea</taxon>
        <taxon>Strongyloididae</taxon>
        <taxon>Parastrongyloides</taxon>
    </lineage>
</organism>
<comment type="cofactor">
    <cofactor evidence="1">
        <name>Mn(2+)</name>
        <dbReference type="ChEBI" id="CHEBI:29035"/>
    </cofactor>
</comment>
<dbReference type="Gene3D" id="1.10.510.10">
    <property type="entry name" value="Transferase(Phosphotransferase) domain 1"/>
    <property type="match status" value="1"/>
</dbReference>
<dbReference type="PANTHER" id="PTHR24346:SF94">
    <property type="entry name" value="NON-SPECIFIC SERINE_THREONINE PROTEIN KINASE"/>
    <property type="match status" value="1"/>
</dbReference>
<evidence type="ECO:0000256" key="4">
    <source>
        <dbReference type="ARBA" id="ARBA00012513"/>
    </source>
</evidence>
<protein>
    <recommendedName>
        <fullName evidence="4">non-specific serine/threonine protein kinase</fullName>
        <ecNumber evidence="4">2.7.11.1</ecNumber>
    </recommendedName>
</protein>
<proteinExistence type="inferred from homology"/>